<organism evidence="3 4">
    <name type="scientific">Phytohabitans rumicis</name>
    <dbReference type="NCBI Taxonomy" id="1076125"/>
    <lineage>
        <taxon>Bacteria</taxon>
        <taxon>Bacillati</taxon>
        <taxon>Actinomycetota</taxon>
        <taxon>Actinomycetes</taxon>
        <taxon>Micromonosporales</taxon>
        <taxon>Micromonosporaceae</taxon>
    </lineage>
</organism>
<dbReference type="GO" id="GO:0047617">
    <property type="term" value="F:fatty acyl-CoA hydrolase activity"/>
    <property type="evidence" value="ECO:0007669"/>
    <property type="project" value="TreeGrafter"/>
</dbReference>
<proteinExistence type="inferred from homology"/>
<evidence type="ECO:0000313" key="3">
    <source>
        <dbReference type="EMBL" id="GFJ95338.1"/>
    </source>
</evidence>
<comment type="similarity">
    <text evidence="1">Belongs to the 4-hydroxybenzoyl-CoA thioesterase family.</text>
</comment>
<dbReference type="PANTHER" id="PTHR31793">
    <property type="entry name" value="4-HYDROXYBENZOYL-COA THIOESTERASE FAMILY MEMBER"/>
    <property type="match status" value="1"/>
</dbReference>
<evidence type="ECO:0000256" key="2">
    <source>
        <dbReference type="ARBA" id="ARBA00022801"/>
    </source>
</evidence>
<accession>A0A6V8LKD2</accession>
<keyword evidence="4" id="KW-1185">Reference proteome</keyword>
<dbReference type="Pfam" id="PF13279">
    <property type="entry name" value="4HBT_2"/>
    <property type="match status" value="1"/>
</dbReference>
<dbReference type="EMBL" id="BLPG01000001">
    <property type="protein sequence ID" value="GFJ95338.1"/>
    <property type="molecule type" value="Genomic_DNA"/>
</dbReference>
<evidence type="ECO:0000313" key="4">
    <source>
        <dbReference type="Proteomes" id="UP000482960"/>
    </source>
</evidence>
<dbReference type="AlphaFoldDB" id="A0A6V8LKD2"/>
<gene>
    <name evidence="3" type="ORF">Prum_089800</name>
</gene>
<dbReference type="PANTHER" id="PTHR31793:SF27">
    <property type="entry name" value="NOVEL THIOESTERASE SUPERFAMILY DOMAIN AND SAPOSIN A-TYPE DOMAIN CONTAINING PROTEIN (0610012H03RIK)"/>
    <property type="match status" value="1"/>
</dbReference>
<protein>
    <submittedName>
        <fullName evidence="3">Putative acyl-CoA hydrolase/thioesterase</fullName>
    </submittedName>
</protein>
<keyword evidence="2 3" id="KW-0378">Hydrolase</keyword>
<dbReference type="Proteomes" id="UP000482960">
    <property type="component" value="Unassembled WGS sequence"/>
</dbReference>
<name>A0A6V8LKD2_9ACTN</name>
<dbReference type="Gene3D" id="3.10.129.10">
    <property type="entry name" value="Hotdog Thioesterase"/>
    <property type="match status" value="1"/>
</dbReference>
<reference evidence="3 4" key="1">
    <citation type="submission" date="2020-03" db="EMBL/GenBank/DDBJ databases">
        <title>Whole genome shotgun sequence of Phytohabitans rumicis NBRC 108638.</title>
        <authorList>
            <person name="Komaki H."/>
            <person name="Tamura T."/>
        </authorList>
    </citation>
    <scope>NUCLEOTIDE SEQUENCE [LARGE SCALE GENOMIC DNA]</scope>
    <source>
        <strain evidence="3 4">NBRC 108638</strain>
    </source>
</reference>
<reference evidence="3 4" key="2">
    <citation type="submission" date="2020-03" db="EMBL/GenBank/DDBJ databases">
        <authorList>
            <person name="Ichikawa N."/>
            <person name="Kimura A."/>
            <person name="Kitahashi Y."/>
            <person name="Uohara A."/>
        </authorList>
    </citation>
    <scope>NUCLEOTIDE SEQUENCE [LARGE SCALE GENOMIC DNA]</scope>
    <source>
        <strain evidence="3 4">NBRC 108638</strain>
    </source>
</reference>
<dbReference type="InterPro" id="IPR029069">
    <property type="entry name" value="HotDog_dom_sf"/>
</dbReference>
<sequence length="162" mass="17983">MCEAAVVDQMDGDDVRGLRRADFPVLRELPTRWSDDDVYGHVNNVIHYSMFDTAVNGWLIEASGTDIRRLPAIGLVVETRCRYFAELRFPDVVTAGIRLERLGTSSVVYQLALFGGGREEPAAVGRFVHVYVDARSRQPVPVPDQVRGALRLLEPSADEGTP</sequence>
<evidence type="ECO:0000256" key="1">
    <source>
        <dbReference type="ARBA" id="ARBA00005953"/>
    </source>
</evidence>
<dbReference type="InterPro" id="IPR050563">
    <property type="entry name" value="4-hydroxybenzoyl-CoA_TE"/>
</dbReference>
<dbReference type="CDD" id="cd00586">
    <property type="entry name" value="4HBT"/>
    <property type="match status" value="1"/>
</dbReference>
<comment type="caution">
    <text evidence="3">The sequence shown here is derived from an EMBL/GenBank/DDBJ whole genome shotgun (WGS) entry which is preliminary data.</text>
</comment>
<dbReference type="SUPFAM" id="SSF54637">
    <property type="entry name" value="Thioesterase/thiol ester dehydrase-isomerase"/>
    <property type="match status" value="1"/>
</dbReference>